<reference evidence="1" key="1">
    <citation type="journal article" date="2019" name="PLoS Pathog.">
        <title>Re-assessing the diversity of negative strand RNA viruses in insects.</title>
        <authorList>
            <person name="Kafer S."/>
            <person name="Paraskevopoulou S."/>
            <person name="Zirkel F."/>
            <person name="Wieseke N."/>
            <person name="Donath A."/>
            <person name="Petersen M."/>
            <person name="Jones T.C."/>
            <person name="Liu S."/>
            <person name="Zhou X."/>
            <person name="Middendorf M."/>
            <person name="Junglen S."/>
            <person name="Misof B."/>
            <person name="Drosten C."/>
        </authorList>
    </citation>
    <scope>NUCLEOTIDE SEQUENCE</scope>
    <source>
        <strain evidence="1">OKIAV236</strain>
    </source>
</reference>
<proteinExistence type="predicted"/>
<accession>A0A7D7J414</accession>
<protein>
    <submittedName>
        <fullName evidence="1">Nucleocapsid protein</fullName>
    </submittedName>
</protein>
<evidence type="ECO:0000313" key="1">
    <source>
        <dbReference type="EMBL" id="QMP82246.1"/>
    </source>
</evidence>
<reference evidence="1" key="2">
    <citation type="submission" date="2020-03" db="EMBL/GenBank/DDBJ databases">
        <authorList>
            <person name="Kafer S."/>
            <person name="Paraskevopoulou S."/>
            <person name="Zirkel F."/>
            <person name="Wieseke N."/>
            <person name="Donath A."/>
            <person name="Petersen M."/>
            <person name="Jones T.C."/>
            <person name="Liu S."/>
            <person name="Zhou X."/>
            <person name="Middendorf M."/>
            <person name="Junglen S."/>
            <person name="Misof B."/>
            <person name="Drosten C."/>
        </authorList>
    </citation>
    <scope>NUCLEOTIDE SEQUENCE</scope>
    <source>
        <strain evidence="1">OKIAV236</strain>
    </source>
</reference>
<keyword evidence="1" id="KW-0543">Viral nucleoprotein</keyword>
<organism evidence="1">
    <name type="scientific">Coleopteran phasma-related virus OKIAV236</name>
    <dbReference type="NCBI Taxonomy" id="2746310"/>
    <lineage>
        <taxon>Viruses</taxon>
        <taxon>Riboviria</taxon>
        <taxon>Orthornavirae</taxon>
        <taxon>Negarnaviricota</taxon>
        <taxon>Polyploviricotina</taxon>
        <taxon>Bunyaviricetes</taxon>
        <taxon>Elliovirales</taxon>
        <taxon>Phasmaviridae</taxon>
    </lineage>
</organism>
<dbReference type="GO" id="GO:0019013">
    <property type="term" value="C:viral nucleocapsid"/>
    <property type="evidence" value="ECO:0007669"/>
    <property type="project" value="UniProtKB-KW"/>
</dbReference>
<name>A0A7D7J414_9VIRU</name>
<dbReference type="EMBL" id="MT153460">
    <property type="protein sequence ID" value="QMP82246.1"/>
    <property type="molecule type" value="Viral_cRNA"/>
</dbReference>
<keyword evidence="1" id="KW-0946">Virion</keyword>
<sequence length="347" mass="38171">MALQTTTLSARDVCAALSIEYTSQANDEFEVAGASPNELLSHTVSRTYTITGMTPEDFIKKHGSVEFDLIELQRQFKTICHDYGDSIGLTTMSMAVDFCSKVIYEIGPDSRKGKKGEDKIWKLRFPYKVENNLKVATLFIATYRNSEYKSNYEPGKRLCITVKQAGLLAMDTFNTISVLGLSCTPPVYLLTPLAGAVYSRVDIESIATTIDTTPAAVLITINSSCQSGGHYLSSSRLHIAVIAAIVATRNIKSEQIKHSIIGKTIKQYLSVGKEWLPNKYEAYGSFAHGGVPSDLKPQILMDIFDRVQKISPRQAIQAAAQTVMESTIAALPGTSRDADHKDQKKKK</sequence>